<proteinExistence type="predicted"/>
<feature type="non-terminal residue" evidence="2">
    <location>
        <position position="71"/>
    </location>
</feature>
<name>F0ZVY2_DICPU</name>
<dbReference type="SUPFAM" id="SSF53098">
    <property type="entry name" value="Ribonuclease H-like"/>
    <property type="match status" value="1"/>
</dbReference>
<dbReference type="PANTHER" id="PTHR47611">
    <property type="entry name" value="HAT DIMERISATION DOMAIN, C-TERMINAL"/>
    <property type="match status" value="1"/>
</dbReference>
<dbReference type="PANTHER" id="PTHR47611:SF1">
    <property type="entry name" value="CCHC-TYPE DOMAIN-CONTAINING PROTEIN"/>
    <property type="match status" value="1"/>
</dbReference>
<dbReference type="InParanoid" id="F0ZVY2"/>
<dbReference type="eggNOG" id="KOG1121">
    <property type="taxonomic scope" value="Eukaryota"/>
</dbReference>
<dbReference type="Proteomes" id="UP000001064">
    <property type="component" value="Unassembled WGS sequence"/>
</dbReference>
<dbReference type="OrthoDB" id="3944237at2759"/>
<dbReference type="InterPro" id="IPR008906">
    <property type="entry name" value="HATC_C_dom"/>
</dbReference>
<accession>F0ZVY2</accession>
<protein>
    <recommendedName>
        <fullName evidence="1">HAT C-terminal dimerisation domain-containing protein</fullName>
    </recommendedName>
</protein>
<dbReference type="AlphaFoldDB" id="F0ZVY2"/>
<dbReference type="GO" id="GO:0046983">
    <property type="term" value="F:protein dimerization activity"/>
    <property type="evidence" value="ECO:0007669"/>
    <property type="project" value="InterPro"/>
</dbReference>
<evidence type="ECO:0000259" key="1">
    <source>
        <dbReference type="Pfam" id="PF05699"/>
    </source>
</evidence>
<evidence type="ECO:0000313" key="3">
    <source>
        <dbReference type="Proteomes" id="UP000001064"/>
    </source>
</evidence>
<dbReference type="Pfam" id="PF05699">
    <property type="entry name" value="Dimer_Tnp_hAT"/>
    <property type="match status" value="1"/>
</dbReference>
<dbReference type="InterPro" id="IPR012337">
    <property type="entry name" value="RNaseH-like_sf"/>
</dbReference>
<sequence>NRKKGECLRFWKDVSNQKRFPVLFSLARDYLAIPCSSVEVERTFSNGTNIVTHKRHRLKNSTIESCLLLKE</sequence>
<feature type="non-terminal residue" evidence="2">
    <location>
        <position position="1"/>
    </location>
</feature>
<keyword evidence="3" id="KW-1185">Reference proteome</keyword>
<gene>
    <name evidence="2" type="ORF">DICPUDRAFT_13560</name>
</gene>
<feature type="domain" description="HAT C-terminal dimerisation" evidence="1">
    <location>
        <begin position="6"/>
        <end position="70"/>
    </location>
</feature>
<organism evidence="2 3">
    <name type="scientific">Dictyostelium purpureum</name>
    <name type="common">Slime mold</name>
    <dbReference type="NCBI Taxonomy" id="5786"/>
    <lineage>
        <taxon>Eukaryota</taxon>
        <taxon>Amoebozoa</taxon>
        <taxon>Evosea</taxon>
        <taxon>Eumycetozoa</taxon>
        <taxon>Dictyostelia</taxon>
        <taxon>Dictyosteliales</taxon>
        <taxon>Dictyosteliaceae</taxon>
        <taxon>Dictyostelium</taxon>
    </lineage>
</organism>
<dbReference type="GeneID" id="10507753"/>
<dbReference type="RefSeq" id="XP_003291579.1">
    <property type="nucleotide sequence ID" value="XM_003291531.1"/>
</dbReference>
<dbReference type="KEGG" id="dpp:DICPUDRAFT_13560"/>
<evidence type="ECO:0000313" key="2">
    <source>
        <dbReference type="EMBL" id="EGC31909.1"/>
    </source>
</evidence>
<dbReference type="EMBL" id="GL871223">
    <property type="protein sequence ID" value="EGC31909.1"/>
    <property type="molecule type" value="Genomic_DNA"/>
</dbReference>
<reference evidence="3" key="1">
    <citation type="journal article" date="2011" name="Genome Biol.">
        <title>Comparative genomics of the social amoebae Dictyostelium discoideum and Dictyostelium purpureum.</title>
        <authorList>
            <consortium name="US DOE Joint Genome Institute (JGI-PGF)"/>
            <person name="Sucgang R."/>
            <person name="Kuo A."/>
            <person name="Tian X."/>
            <person name="Salerno W."/>
            <person name="Parikh A."/>
            <person name="Feasley C.L."/>
            <person name="Dalin E."/>
            <person name="Tu H."/>
            <person name="Huang E."/>
            <person name="Barry K."/>
            <person name="Lindquist E."/>
            <person name="Shapiro H."/>
            <person name="Bruce D."/>
            <person name="Schmutz J."/>
            <person name="Salamov A."/>
            <person name="Fey P."/>
            <person name="Gaudet P."/>
            <person name="Anjard C."/>
            <person name="Babu M.M."/>
            <person name="Basu S."/>
            <person name="Bushmanova Y."/>
            <person name="van der Wel H."/>
            <person name="Katoh-Kurasawa M."/>
            <person name="Dinh C."/>
            <person name="Coutinho P.M."/>
            <person name="Saito T."/>
            <person name="Elias M."/>
            <person name="Schaap P."/>
            <person name="Kay R.R."/>
            <person name="Henrissat B."/>
            <person name="Eichinger L."/>
            <person name="Rivero F."/>
            <person name="Putnam N.H."/>
            <person name="West C.M."/>
            <person name="Loomis W.F."/>
            <person name="Chisholm R.L."/>
            <person name="Shaulsky G."/>
            <person name="Strassmann J.E."/>
            <person name="Queller D.C."/>
            <person name="Kuspa A."/>
            <person name="Grigoriev I.V."/>
        </authorList>
    </citation>
    <scope>NUCLEOTIDE SEQUENCE [LARGE SCALE GENOMIC DNA]</scope>
    <source>
        <strain evidence="3">QSDP1</strain>
    </source>
</reference>
<dbReference type="VEuPathDB" id="AmoebaDB:DICPUDRAFT_13560"/>